<comment type="caution">
    <text evidence="5">The sequence shown here is derived from an EMBL/GenBank/DDBJ whole genome shotgun (WGS) entry which is preliminary data.</text>
</comment>
<evidence type="ECO:0000256" key="2">
    <source>
        <dbReference type="ARBA" id="ARBA00023242"/>
    </source>
</evidence>
<dbReference type="PANTHER" id="PTHR37534:SF7">
    <property type="entry name" value="TRANSCRIPTIONAL ACTIVATOR PROTEIN UGA3"/>
    <property type="match status" value="1"/>
</dbReference>
<dbReference type="Pfam" id="PF00172">
    <property type="entry name" value="Zn_clus"/>
    <property type="match status" value="1"/>
</dbReference>
<gene>
    <name evidence="5" type="ORF">KQ657_003149</name>
</gene>
<proteinExistence type="predicted"/>
<dbReference type="InterPro" id="IPR021858">
    <property type="entry name" value="Fun_TF"/>
</dbReference>
<evidence type="ECO:0000256" key="1">
    <source>
        <dbReference type="ARBA" id="ARBA00004123"/>
    </source>
</evidence>
<name>A0A9P7V5B2_9ASCO</name>
<dbReference type="GO" id="GO:0045944">
    <property type="term" value="P:positive regulation of transcription by RNA polymerase II"/>
    <property type="evidence" value="ECO:0007669"/>
    <property type="project" value="TreeGrafter"/>
</dbReference>
<protein>
    <recommendedName>
        <fullName evidence="4">Zn(2)-C6 fungal-type domain-containing protein</fullName>
    </recommendedName>
</protein>
<dbReference type="SUPFAM" id="SSF57701">
    <property type="entry name" value="Zn2/Cys6 DNA-binding domain"/>
    <property type="match status" value="1"/>
</dbReference>
<dbReference type="GO" id="GO:0008270">
    <property type="term" value="F:zinc ion binding"/>
    <property type="evidence" value="ECO:0007669"/>
    <property type="project" value="InterPro"/>
</dbReference>
<accession>A0A9P7V5B2</accession>
<dbReference type="GO" id="GO:0000976">
    <property type="term" value="F:transcription cis-regulatory region binding"/>
    <property type="evidence" value="ECO:0007669"/>
    <property type="project" value="TreeGrafter"/>
</dbReference>
<dbReference type="AlphaFoldDB" id="A0A9P7V5B2"/>
<dbReference type="GO" id="GO:0000981">
    <property type="term" value="F:DNA-binding transcription factor activity, RNA polymerase II-specific"/>
    <property type="evidence" value="ECO:0007669"/>
    <property type="project" value="InterPro"/>
</dbReference>
<comment type="subcellular location">
    <subcellularLocation>
        <location evidence="1">Nucleus</location>
    </subcellularLocation>
</comment>
<dbReference type="PROSITE" id="PS00463">
    <property type="entry name" value="ZN2_CY6_FUNGAL_1"/>
    <property type="match status" value="1"/>
</dbReference>
<evidence type="ECO:0000259" key="4">
    <source>
        <dbReference type="PROSITE" id="PS50048"/>
    </source>
</evidence>
<feature type="compositionally biased region" description="Basic and acidic residues" evidence="3">
    <location>
        <begin position="28"/>
        <end position="42"/>
    </location>
</feature>
<dbReference type="PANTHER" id="PTHR37534">
    <property type="entry name" value="TRANSCRIPTIONAL ACTIVATOR PROTEIN UGA3"/>
    <property type="match status" value="1"/>
</dbReference>
<reference evidence="5" key="1">
    <citation type="submission" date="2021-03" db="EMBL/GenBank/DDBJ databases">
        <authorList>
            <person name="Palmer J.M."/>
        </authorList>
    </citation>
    <scope>NUCLEOTIDE SEQUENCE</scope>
    <source>
        <strain evidence="5">ARV_011</strain>
    </source>
</reference>
<dbReference type="RefSeq" id="XP_043047025.1">
    <property type="nucleotide sequence ID" value="XM_043193884.1"/>
</dbReference>
<dbReference type="InterPro" id="IPR036864">
    <property type="entry name" value="Zn2-C6_fun-type_DNA-bd_sf"/>
</dbReference>
<dbReference type="GO" id="GO:0005634">
    <property type="term" value="C:nucleus"/>
    <property type="evidence" value="ECO:0007669"/>
    <property type="project" value="UniProtKB-SubCell"/>
</dbReference>
<evidence type="ECO:0000313" key="5">
    <source>
        <dbReference type="EMBL" id="KAG7191473.1"/>
    </source>
</evidence>
<dbReference type="GeneID" id="66116523"/>
<dbReference type="CDD" id="cd00067">
    <property type="entry name" value="GAL4"/>
    <property type="match status" value="1"/>
</dbReference>
<dbReference type="SMART" id="SM00066">
    <property type="entry name" value="GAL4"/>
    <property type="match status" value="1"/>
</dbReference>
<dbReference type="Proteomes" id="UP000790833">
    <property type="component" value="Unassembled WGS sequence"/>
</dbReference>
<feature type="region of interest" description="Disordered" evidence="3">
    <location>
        <begin position="21"/>
        <end position="42"/>
    </location>
</feature>
<feature type="domain" description="Zn(2)-C6 fungal-type" evidence="4">
    <location>
        <begin position="55"/>
        <end position="85"/>
    </location>
</feature>
<dbReference type="EMBL" id="JAHMUF010000029">
    <property type="protein sequence ID" value="KAG7191473.1"/>
    <property type="molecule type" value="Genomic_DNA"/>
</dbReference>
<keyword evidence="2" id="KW-0539">Nucleus</keyword>
<keyword evidence="6" id="KW-1185">Reference proteome</keyword>
<organism evidence="5 6">
    <name type="scientific">Scheffersomyces spartinae</name>
    <dbReference type="NCBI Taxonomy" id="45513"/>
    <lineage>
        <taxon>Eukaryota</taxon>
        <taxon>Fungi</taxon>
        <taxon>Dikarya</taxon>
        <taxon>Ascomycota</taxon>
        <taxon>Saccharomycotina</taxon>
        <taxon>Pichiomycetes</taxon>
        <taxon>Debaryomycetaceae</taxon>
        <taxon>Scheffersomyces</taxon>
    </lineage>
</organism>
<evidence type="ECO:0000256" key="3">
    <source>
        <dbReference type="SAM" id="MobiDB-lite"/>
    </source>
</evidence>
<dbReference type="OrthoDB" id="5419315at2759"/>
<dbReference type="Gene3D" id="4.10.240.10">
    <property type="entry name" value="Zn(2)-C6 fungal-type DNA-binding domain"/>
    <property type="match status" value="1"/>
</dbReference>
<sequence length="701" mass="79851">MFSLLEAGSLKKLRRKTISHGIQVQPQKEGDQEGFKQRKVKADSFVGTKSRSRKGCNACRRRKKRCDHVHPVCGPCLRRKEACGWSVDPKPPVVVDQSITIKTENENENATVVQPDDPLIYPYAFQPLNKPLTLAGSRAIGTEEYGGSNDTTPFVYEHNLNAFSLGAPGFCDVIPDLLSPFPTLELAPIPNTETPLLSLPVVNDLREPTPNRLPDISSLFKLPDVFESNSGFQLAFHISSPASISNGYGSDIEKNVSDTVNSRSIITESALDDVFSIQSTIPVHPYLPNPHSFLDSRGELFLNFYRYKVTRVVAVSGESSNYFVKSHLKFCRYDEAICNLVAAWGGMYLRGSLNDPYVQIYYKKAIVLFNNNYIPKVGKSRVYRFWVLLFYTVLYGLYVCAGDCLAWKIVFLRYKDFVDHCGGLKKVCEDYQYSNDIVFLMSLFQYTDITSSNVLLNGTTYPIEVYREVFEGVNFLKYGVDPVQGVFQPIYLRLGEIVNAKVAVRERRKVLERNYNESSKTSIAESLKETYQQELQDYNHSTLSLFSDMMKKVTAEQPCKAQLDLLFDDEREFNLQVDTFKTYQIVCQIYCYLFLKEVHPNATEVQDLAGELLNLIESLMESKMLVSMLIPLLTCGMVAQTAYDRSRIEQGFNRLLRSCALYNVETAREITRELWRRNMNGTIFVDWCTICEEKGWDFCAC</sequence>
<dbReference type="Pfam" id="PF11951">
    <property type="entry name" value="Fungal_trans_2"/>
    <property type="match status" value="1"/>
</dbReference>
<dbReference type="PROSITE" id="PS50048">
    <property type="entry name" value="ZN2_CY6_FUNGAL_2"/>
    <property type="match status" value="1"/>
</dbReference>
<dbReference type="InterPro" id="IPR001138">
    <property type="entry name" value="Zn2Cys6_DnaBD"/>
</dbReference>
<evidence type="ECO:0000313" key="6">
    <source>
        <dbReference type="Proteomes" id="UP000790833"/>
    </source>
</evidence>